<accession>A0A2P4XWV9</accession>
<dbReference type="PROSITE" id="PS50994">
    <property type="entry name" value="INTEGRASE"/>
    <property type="match status" value="1"/>
</dbReference>
<dbReference type="Proteomes" id="UP000237271">
    <property type="component" value="Unassembled WGS sequence"/>
</dbReference>
<feature type="domain" description="Integrase catalytic" evidence="2">
    <location>
        <begin position="1"/>
        <end position="134"/>
    </location>
</feature>
<dbReference type="InterPro" id="IPR012337">
    <property type="entry name" value="RNaseH-like_sf"/>
</dbReference>
<dbReference type="OrthoDB" id="441971at2759"/>
<dbReference type="InterPro" id="IPR036397">
    <property type="entry name" value="RNaseH_sf"/>
</dbReference>
<dbReference type="EMBL" id="NCKW01007538">
    <property type="protein sequence ID" value="POM70043.1"/>
    <property type="molecule type" value="Genomic_DNA"/>
</dbReference>
<evidence type="ECO:0000313" key="3">
    <source>
        <dbReference type="EMBL" id="POM70043.1"/>
    </source>
</evidence>
<dbReference type="SUPFAM" id="SSF53098">
    <property type="entry name" value="Ribonuclease H-like"/>
    <property type="match status" value="1"/>
</dbReference>
<sequence>SLPVPADCWKSTNLDFVFGLPADDKGNTGILVVFRYHGLPETIVSDRDSHFTGAFWDTQSQLLGTKLMMSTADRPQMDDPTKHFNRVLEDTLRSIWAEAPRSWSDQLPMVEFVLNNVVHASMGFTPFYLNRLQHPHVPLSVRGRHRGLHRKWGRDSEAFSSLVSEIEPESLTRQLSSFIDDRLTLISRVRDAMASAQDRQKKYPHIKGRGNLNVFKVGELVLLDTKNLPLKVVSSVESNKLKHRFIGPFAALARHGAAYTFDLPKSMATHPTFYVGRLKRYHDPLGLPSRTEEDQGENSPPRNEAESSGQPELPVSEAVNDTQTGTHASHTKEWKGLG</sequence>
<dbReference type="PANTHER" id="PTHR37984:SF5">
    <property type="entry name" value="PROTEIN NYNRIN-LIKE"/>
    <property type="match status" value="1"/>
</dbReference>
<dbReference type="InterPro" id="IPR001584">
    <property type="entry name" value="Integrase_cat-core"/>
</dbReference>
<gene>
    <name evidence="3" type="ORF">PHPALM_13597</name>
</gene>
<dbReference type="Gene3D" id="3.30.420.10">
    <property type="entry name" value="Ribonuclease H-like superfamily/Ribonuclease H"/>
    <property type="match status" value="1"/>
</dbReference>
<feature type="non-terminal residue" evidence="3">
    <location>
        <position position="1"/>
    </location>
</feature>
<evidence type="ECO:0000256" key="1">
    <source>
        <dbReference type="SAM" id="MobiDB-lite"/>
    </source>
</evidence>
<keyword evidence="4" id="KW-1185">Reference proteome</keyword>
<dbReference type="Pfam" id="PF24626">
    <property type="entry name" value="SH3_Tf2-1"/>
    <property type="match status" value="1"/>
</dbReference>
<organism evidence="3 4">
    <name type="scientific">Phytophthora palmivora</name>
    <dbReference type="NCBI Taxonomy" id="4796"/>
    <lineage>
        <taxon>Eukaryota</taxon>
        <taxon>Sar</taxon>
        <taxon>Stramenopiles</taxon>
        <taxon>Oomycota</taxon>
        <taxon>Peronosporomycetes</taxon>
        <taxon>Peronosporales</taxon>
        <taxon>Peronosporaceae</taxon>
        <taxon>Phytophthora</taxon>
    </lineage>
</organism>
<evidence type="ECO:0000259" key="2">
    <source>
        <dbReference type="PROSITE" id="PS50994"/>
    </source>
</evidence>
<evidence type="ECO:0000313" key="4">
    <source>
        <dbReference type="Proteomes" id="UP000237271"/>
    </source>
</evidence>
<dbReference type="GO" id="GO:0015074">
    <property type="term" value="P:DNA integration"/>
    <property type="evidence" value="ECO:0007669"/>
    <property type="project" value="InterPro"/>
</dbReference>
<dbReference type="PANTHER" id="PTHR37984">
    <property type="entry name" value="PROTEIN CBG26694"/>
    <property type="match status" value="1"/>
</dbReference>
<protein>
    <submittedName>
        <fullName evidence="3">Pol protein</fullName>
    </submittedName>
</protein>
<proteinExistence type="predicted"/>
<feature type="compositionally biased region" description="Polar residues" evidence="1">
    <location>
        <begin position="319"/>
        <end position="328"/>
    </location>
</feature>
<dbReference type="GO" id="GO:0003676">
    <property type="term" value="F:nucleic acid binding"/>
    <property type="evidence" value="ECO:0007669"/>
    <property type="project" value="InterPro"/>
</dbReference>
<name>A0A2P4XWV9_9STRA</name>
<comment type="caution">
    <text evidence="3">The sequence shown here is derived from an EMBL/GenBank/DDBJ whole genome shotgun (WGS) entry which is preliminary data.</text>
</comment>
<feature type="region of interest" description="Disordered" evidence="1">
    <location>
        <begin position="284"/>
        <end position="338"/>
    </location>
</feature>
<dbReference type="InterPro" id="IPR050951">
    <property type="entry name" value="Retrovirus_Pol_polyprotein"/>
</dbReference>
<reference evidence="3 4" key="1">
    <citation type="journal article" date="2017" name="Genome Biol. Evol.">
        <title>Phytophthora megakarya and P. palmivora, closely related causal agents of cacao black pod rot, underwent increases in genome sizes and gene numbers by different mechanisms.</title>
        <authorList>
            <person name="Ali S.S."/>
            <person name="Shao J."/>
            <person name="Lary D.J."/>
            <person name="Kronmiller B."/>
            <person name="Shen D."/>
            <person name="Strem M.D."/>
            <person name="Amoako-Attah I."/>
            <person name="Akrofi A.Y."/>
            <person name="Begoude B.A."/>
            <person name="Ten Hoopen G.M."/>
            <person name="Coulibaly K."/>
            <person name="Kebe B.I."/>
            <person name="Melnick R.L."/>
            <person name="Guiltinan M.J."/>
            <person name="Tyler B.M."/>
            <person name="Meinhardt L.W."/>
            <person name="Bailey B.A."/>
        </authorList>
    </citation>
    <scope>NUCLEOTIDE SEQUENCE [LARGE SCALE GENOMIC DNA]</scope>
    <source>
        <strain evidence="4">sbr112.9</strain>
    </source>
</reference>
<dbReference type="InterPro" id="IPR056924">
    <property type="entry name" value="SH3_Tf2-1"/>
</dbReference>
<feature type="compositionally biased region" description="Polar residues" evidence="1">
    <location>
        <begin position="297"/>
        <end position="310"/>
    </location>
</feature>
<dbReference type="AlphaFoldDB" id="A0A2P4XWV9"/>